<dbReference type="GeneID" id="35381804"/>
<protein>
    <submittedName>
        <fullName evidence="2">Transmembrane domain-containing protein</fullName>
    </submittedName>
</protein>
<keyword evidence="1" id="KW-0472">Membrane</keyword>
<dbReference type="RefSeq" id="YP_009449342.1">
    <property type="nucleotide sequence ID" value="NC_036594.1"/>
</dbReference>
<accession>A0A2I2L6B7</accession>
<keyword evidence="1 2" id="KW-0812">Transmembrane</keyword>
<feature type="transmembrane region" description="Helical" evidence="1">
    <location>
        <begin position="32"/>
        <end position="50"/>
    </location>
</feature>
<organism evidence="2">
    <name type="scientific">Orpheovirus IHUMI-LCC2</name>
    <dbReference type="NCBI Taxonomy" id="2023057"/>
    <lineage>
        <taxon>Viruses</taxon>
        <taxon>Varidnaviria</taxon>
        <taxon>Bamfordvirae</taxon>
        <taxon>Nucleocytoviricota</taxon>
        <taxon>Megaviricetes</taxon>
        <taxon>Pimascovirales</taxon>
        <taxon>Ocovirineae</taxon>
        <taxon>Orpheoviridae</taxon>
        <taxon>Alphaorpheovirus</taxon>
        <taxon>Alphaorpheovirus massiliense</taxon>
    </lineage>
</organism>
<proteinExistence type="predicted"/>
<gene>
    <name evidence="2" type="ORF">ORPV_1136</name>
</gene>
<evidence type="ECO:0000313" key="3">
    <source>
        <dbReference type="Proteomes" id="UP000236316"/>
    </source>
</evidence>
<reference evidence="2" key="1">
    <citation type="submission" date="2017-08" db="EMBL/GenBank/DDBJ databases">
        <authorList>
            <consortium name="Urmite Genomes"/>
        </authorList>
    </citation>
    <scope>NUCLEOTIDE SEQUENCE [LARGE SCALE GENOMIC DNA]</scope>
    <source>
        <strain evidence="2">IHUMI-LCC2</strain>
    </source>
</reference>
<dbReference type="KEGG" id="vg:35381804"/>
<evidence type="ECO:0000313" key="2">
    <source>
        <dbReference type="EMBL" id="SNW63040.1"/>
    </source>
</evidence>
<keyword evidence="3" id="KW-1185">Reference proteome</keyword>
<feature type="transmembrane region" description="Helical" evidence="1">
    <location>
        <begin position="62"/>
        <end position="83"/>
    </location>
</feature>
<dbReference type="EMBL" id="LT906555">
    <property type="protein sequence ID" value="SNW63040.1"/>
    <property type="molecule type" value="Genomic_DNA"/>
</dbReference>
<keyword evidence="1" id="KW-1133">Transmembrane helix</keyword>
<dbReference type="Proteomes" id="UP000236316">
    <property type="component" value="Segment"/>
</dbReference>
<evidence type="ECO:0000256" key="1">
    <source>
        <dbReference type="SAM" id="Phobius"/>
    </source>
</evidence>
<sequence>MAEVWTLFLIYIAVIVLTFLILWYINYCRLEWNIFFSLLIGAIVVLFWTFTNRICSKKAKRLLGFISIIAYLLPIIILIWIILTRSTDMETECQSFVQYECEGDVCEIVKKEVICYGPDGVSKSCYNFTPI</sequence>
<feature type="transmembrane region" description="Helical" evidence="1">
    <location>
        <begin position="7"/>
        <end position="26"/>
    </location>
</feature>
<name>A0A2I2L6B7_9VIRU</name>